<dbReference type="AlphaFoldDB" id="A0AAE1AXJ3"/>
<sequence>MFDCDVSRDATLILSNVNTGLNIMVISTSCKTTQPPSPKNTPVPSGLHLTLSGTVDCSGPVYIRVIRCNLRNHQYLPPGLDTICCSQRLNKSRGVYAIKLYSAAQRTVPAISAYYKS</sequence>
<dbReference type="EMBL" id="JAWDGP010000972">
    <property type="protein sequence ID" value="KAK3795860.1"/>
    <property type="molecule type" value="Genomic_DNA"/>
</dbReference>
<dbReference type="Proteomes" id="UP001283361">
    <property type="component" value="Unassembled WGS sequence"/>
</dbReference>
<gene>
    <name evidence="1" type="ORF">RRG08_011410</name>
</gene>
<accession>A0AAE1AXJ3</accession>
<proteinExistence type="predicted"/>
<reference evidence="1" key="1">
    <citation type="journal article" date="2023" name="G3 (Bethesda)">
        <title>A reference genome for the long-term kleptoplast-retaining sea slug Elysia crispata morphotype clarki.</title>
        <authorList>
            <person name="Eastman K.E."/>
            <person name="Pendleton A.L."/>
            <person name="Shaikh M.A."/>
            <person name="Suttiyut T."/>
            <person name="Ogas R."/>
            <person name="Tomko P."/>
            <person name="Gavelis G."/>
            <person name="Widhalm J.R."/>
            <person name="Wisecaver J.H."/>
        </authorList>
    </citation>
    <scope>NUCLEOTIDE SEQUENCE</scope>
    <source>
        <strain evidence="1">ECLA1</strain>
    </source>
</reference>
<comment type="caution">
    <text evidence="1">The sequence shown here is derived from an EMBL/GenBank/DDBJ whole genome shotgun (WGS) entry which is preliminary data.</text>
</comment>
<evidence type="ECO:0000313" key="1">
    <source>
        <dbReference type="EMBL" id="KAK3795860.1"/>
    </source>
</evidence>
<keyword evidence="2" id="KW-1185">Reference proteome</keyword>
<evidence type="ECO:0000313" key="2">
    <source>
        <dbReference type="Proteomes" id="UP001283361"/>
    </source>
</evidence>
<organism evidence="1 2">
    <name type="scientific">Elysia crispata</name>
    <name type="common">lettuce slug</name>
    <dbReference type="NCBI Taxonomy" id="231223"/>
    <lineage>
        <taxon>Eukaryota</taxon>
        <taxon>Metazoa</taxon>
        <taxon>Spiralia</taxon>
        <taxon>Lophotrochozoa</taxon>
        <taxon>Mollusca</taxon>
        <taxon>Gastropoda</taxon>
        <taxon>Heterobranchia</taxon>
        <taxon>Euthyneura</taxon>
        <taxon>Panpulmonata</taxon>
        <taxon>Sacoglossa</taxon>
        <taxon>Placobranchoidea</taxon>
        <taxon>Plakobranchidae</taxon>
        <taxon>Elysia</taxon>
    </lineage>
</organism>
<name>A0AAE1AXJ3_9GAST</name>
<protein>
    <submittedName>
        <fullName evidence="1">Uncharacterized protein</fullName>
    </submittedName>
</protein>